<gene>
    <name evidence="1" type="ORF">Amon02_000829500</name>
</gene>
<dbReference type="Proteomes" id="UP001165064">
    <property type="component" value="Unassembled WGS sequence"/>
</dbReference>
<sequence>MKQTPNLMPRYLKEKLQSLSTGKVIIQEIPKDSKTFNLPDGIEISFVKDSLGKKSQVRASPNQRFIGYKLKNRFHTYEFAQLPALMNYKYYLNIDVGTELQCDVGTDFFELMKKNPNLQFGFANAPADSRTSTKTLFKNYMKFFKTDVSKRRPDPNNLMDFSVKKLRKTGQLKYSTCNFDSNFEIADLSIFRTDKYKEFFEHFDNAYGQFYEQPCVQ</sequence>
<protein>
    <submittedName>
        <fullName evidence="1">Unnamed protein product</fullName>
    </submittedName>
</protein>
<organism evidence="1 2">
    <name type="scientific">Ambrosiozyma monospora</name>
    <name type="common">Yeast</name>
    <name type="synonym">Endomycopsis monosporus</name>
    <dbReference type="NCBI Taxonomy" id="43982"/>
    <lineage>
        <taxon>Eukaryota</taxon>
        <taxon>Fungi</taxon>
        <taxon>Dikarya</taxon>
        <taxon>Ascomycota</taxon>
        <taxon>Saccharomycotina</taxon>
        <taxon>Pichiomycetes</taxon>
        <taxon>Pichiales</taxon>
        <taxon>Pichiaceae</taxon>
        <taxon>Ambrosiozyma</taxon>
    </lineage>
</organism>
<accession>A0ACB5TG50</accession>
<evidence type="ECO:0000313" key="2">
    <source>
        <dbReference type="Proteomes" id="UP001165064"/>
    </source>
</evidence>
<proteinExistence type="predicted"/>
<evidence type="ECO:0000313" key="1">
    <source>
        <dbReference type="EMBL" id="GME88004.1"/>
    </source>
</evidence>
<keyword evidence="2" id="KW-1185">Reference proteome</keyword>
<reference evidence="1" key="1">
    <citation type="submission" date="2023-04" db="EMBL/GenBank/DDBJ databases">
        <title>Ambrosiozyma monospora NBRC 10751.</title>
        <authorList>
            <person name="Ichikawa N."/>
            <person name="Sato H."/>
            <person name="Tonouchi N."/>
        </authorList>
    </citation>
    <scope>NUCLEOTIDE SEQUENCE</scope>
    <source>
        <strain evidence="1">NBRC 10751</strain>
    </source>
</reference>
<comment type="caution">
    <text evidence="1">The sequence shown here is derived from an EMBL/GenBank/DDBJ whole genome shotgun (WGS) entry which is preliminary data.</text>
</comment>
<name>A0ACB5TG50_AMBMO</name>
<dbReference type="EMBL" id="BSXS01007241">
    <property type="protein sequence ID" value="GME88004.1"/>
    <property type="molecule type" value="Genomic_DNA"/>
</dbReference>